<reference evidence="1" key="1">
    <citation type="journal article" date="2021" name="Proc. Natl. Acad. Sci. U.S.A.">
        <title>A Catalog of Tens of Thousands of Viruses from Human Metagenomes Reveals Hidden Associations with Chronic Diseases.</title>
        <authorList>
            <person name="Tisza M.J."/>
            <person name="Buck C.B."/>
        </authorList>
    </citation>
    <scope>NUCLEOTIDE SEQUENCE</scope>
    <source>
        <strain evidence="1">CtICF6</strain>
    </source>
</reference>
<protein>
    <submittedName>
        <fullName evidence="1">Uncharacterized protein</fullName>
    </submittedName>
</protein>
<sequence>MEILSPAAKDIITDEQVRQAQAAASSGDKHMAGEVLGDIWKQVAEKSAGLGLERLDSEAFGKKIGWLTSQQRSEKTVRDFLAKYKRELAIQPMQEATNNLFAIDSTTEVVRESVGETCQWCLGLCGIWHPYDANHYGVWTRHAGCDCKIYVRNSLT</sequence>
<proteinExistence type="predicted"/>
<organism evidence="1">
    <name type="scientific">Siphoviridae sp. ctICF6</name>
    <dbReference type="NCBI Taxonomy" id="2825427"/>
    <lineage>
        <taxon>Viruses</taxon>
        <taxon>Duplodnaviria</taxon>
        <taxon>Heunggongvirae</taxon>
        <taxon>Uroviricota</taxon>
        <taxon>Caudoviricetes</taxon>
    </lineage>
</organism>
<name>A0A8S5ULC6_9CAUD</name>
<dbReference type="EMBL" id="BK016104">
    <property type="protein sequence ID" value="DAF95174.1"/>
    <property type="molecule type" value="Genomic_DNA"/>
</dbReference>
<accession>A0A8S5ULC6</accession>
<evidence type="ECO:0000313" key="1">
    <source>
        <dbReference type="EMBL" id="DAF95174.1"/>
    </source>
</evidence>